<dbReference type="KEGG" id="odi:ODI_R2848"/>
<evidence type="ECO:0000259" key="2">
    <source>
        <dbReference type="PROSITE" id="PS50914"/>
    </source>
</evidence>
<dbReference type="Proteomes" id="UP000078558">
    <property type="component" value="Chromosome I"/>
</dbReference>
<dbReference type="PANTHER" id="PTHR34606:SF15">
    <property type="entry name" value="BON DOMAIN-CONTAINING PROTEIN"/>
    <property type="match status" value="1"/>
</dbReference>
<dbReference type="Pfam" id="PF04972">
    <property type="entry name" value="BON"/>
    <property type="match status" value="1"/>
</dbReference>
<reference evidence="3 5" key="1">
    <citation type="submission" date="2016-06" db="EMBL/GenBank/DDBJ databases">
        <authorList>
            <person name="Kjaerup R.B."/>
            <person name="Dalgaard T.S."/>
            <person name="Juul-Madsen H.R."/>
        </authorList>
    </citation>
    <scope>NUCLEOTIDE SEQUENCE [LARGE SCALE GENOMIC DNA]</scope>
    <source>
        <strain evidence="3">Orrdi1</strain>
    </source>
</reference>
<dbReference type="SMART" id="SM00749">
    <property type="entry name" value="BON"/>
    <property type="match status" value="1"/>
</dbReference>
<dbReference type="EMBL" id="FLRC01000011">
    <property type="protein sequence ID" value="SBT24851.1"/>
    <property type="molecule type" value="Genomic_DNA"/>
</dbReference>
<dbReference type="AlphaFoldDB" id="A0A1C3K032"/>
<protein>
    <submittedName>
        <fullName evidence="3">Osmotically inducible protein OsmY</fullName>
    </submittedName>
</protein>
<evidence type="ECO:0000313" key="5">
    <source>
        <dbReference type="Proteomes" id="UP000078558"/>
    </source>
</evidence>
<feature type="chain" id="PRO_5015062456" evidence="1">
    <location>
        <begin position="26"/>
        <end position="107"/>
    </location>
</feature>
<keyword evidence="5" id="KW-1185">Reference proteome</keyword>
<dbReference type="InterPro" id="IPR051686">
    <property type="entry name" value="Lipoprotein_DolP"/>
</dbReference>
<reference evidence="4 5" key="2">
    <citation type="submission" date="2017-08" db="EMBL/GenBank/DDBJ databases">
        <authorList>
            <person name="de Groot N.N."/>
        </authorList>
    </citation>
    <scope>NUCLEOTIDE SEQUENCE [LARGE SCALE GENOMIC DNA]</scope>
    <source>
        <strain evidence="4">Orrdi1</strain>
    </source>
</reference>
<evidence type="ECO:0000256" key="1">
    <source>
        <dbReference type="SAM" id="SignalP"/>
    </source>
</evidence>
<dbReference type="STRING" id="1851544.ODI_02922"/>
<sequence length="107" mass="10955">MIARKHIAAALIGAATFATTPLVLAADGQPKQSAGEYASDAVVTTKVKAALVAEKELSALDISVETIEGVTTLTGDVDTTAHKDLAGRVVGGVDGVRQVNNDLKVKK</sequence>
<organism evidence="3 5">
    <name type="scientific">Orrella dioscoreae</name>
    <dbReference type="NCBI Taxonomy" id="1851544"/>
    <lineage>
        <taxon>Bacteria</taxon>
        <taxon>Pseudomonadati</taxon>
        <taxon>Pseudomonadota</taxon>
        <taxon>Betaproteobacteria</taxon>
        <taxon>Burkholderiales</taxon>
        <taxon>Alcaligenaceae</taxon>
        <taxon>Orrella</taxon>
    </lineage>
</organism>
<name>A0A1C3K032_9BURK</name>
<feature type="domain" description="BON" evidence="2">
    <location>
        <begin position="39"/>
        <end position="107"/>
    </location>
</feature>
<keyword evidence="1" id="KW-0732">Signal</keyword>
<dbReference type="InterPro" id="IPR014004">
    <property type="entry name" value="Transpt-assoc_nodulatn_dom_bac"/>
</dbReference>
<proteinExistence type="predicted"/>
<evidence type="ECO:0000313" key="4">
    <source>
        <dbReference type="EMBL" id="SOE50625.1"/>
    </source>
</evidence>
<evidence type="ECO:0000313" key="3">
    <source>
        <dbReference type="EMBL" id="SBT24851.1"/>
    </source>
</evidence>
<dbReference type="EMBL" id="LT907988">
    <property type="protein sequence ID" value="SOE50625.1"/>
    <property type="molecule type" value="Genomic_DNA"/>
</dbReference>
<dbReference type="PROSITE" id="PS50914">
    <property type="entry name" value="BON"/>
    <property type="match status" value="1"/>
</dbReference>
<feature type="signal peptide" evidence="1">
    <location>
        <begin position="1"/>
        <end position="25"/>
    </location>
</feature>
<gene>
    <name evidence="3" type="ORF">ODI_02922</name>
    <name evidence="4" type="ORF">ODI_R2848</name>
</gene>
<dbReference type="PANTHER" id="PTHR34606">
    <property type="entry name" value="BON DOMAIN-CONTAINING PROTEIN"/>
    <property type="match status" value="1"/>
</dbReference>
<accession>A0A1C3K032</accession>
<dbReference type="RefSeq" id="WP_067751651.1">
    <property type="nucleotide sequence ID" value="NZ_LT907988.1"/>
</dbReference>
<dbReference type="InterPro" id="IPR007055">
    <property type="entry name" value="BON_dom"/>
</dbReference>
<dbReference type="Gene3D" id="3.30.1340.30">
    <property type="match status" value="1"/>
</dbReference>